<comment type="caution">
    <text evidence="3">The sequence shown here is derived from an EMBL/GenBank/DDBJ whole genome shotgun (WGS) entry which is preliminary data.</text>
</comment>
<evidence type="ECO:0000259" key="2">
    <source>
        <dbReference type="PROSITE" id="PS51886"/>
    </source>
</evidence>
<feature type="domain" description="TLDc" evidence="2">
    <location>
        <begin position="1"/>
        <end position="162"/>
    </location>
</feature>
<protein>
    <submittedName>
        <fullName evidence="3">3539_t:CDS:1</fullName>
    </submittedName>
</protein>
<evidence type="ECO:0000256" key="1">
    <source>
        <dbReference type="SAM" id="MobiDB-lite"/>
    </source>
</evidence>
<accession>A0A9N8WGX3</accession>
<name>A0A9N8WGX3_FUNMO</name>
<reference evidence="3" key="1">
    <citation type="submission" date="2021-06" db="EMBL/GenBank/DDBJ databases">
        <authorList>
            <person name="Kallberg Y."/>
            <person name="Tangrot J."/>
            <person name="Rosling A."/>
        </authorList>
    </citation>
    <scope>NUCLEOTIDE SEQUENCE</scope>
    <source>
        <strain evidence="3">87-6 pot B 2015</strain>
    </source>
</reference>
<dbReference type="Proteomes" id="UP000789375">
    <property type="component" value="Unassembled WGS sequence"/>
</dbReference>
<evidence type="ECO:0000313" key="4">
    <source>
        <dbReference type="Proteomes" id="UP000789375"/>
    </source>
</evidence>
<dbReference type="InterPro" id="IPR006571">
    <property type="entry name" value="TLDc_dom"/>
</dbReference>
<dbReference type="AlphaFoldDB" id="A0A9N8WGX3"/>
<dbReference type="Pfam" id="PF07534">
    <property type="entry name" value="TLD"/>
    <property type="match status" value="1"/>
</dbReference>
<gene>
    <name evidence="3" type="ORF">FMOSSE_LOCUS3456</name>
</gene>
<sequence>MTNDQQNMPPPRNGRIDDAKEKIPKHNKYNFQLIHRGSRDGFNVTIMCKKCEKKGAFILIIKTNESDAVIGGYNHFGIKLKRYGSCEWVNTTDSFIFSLDDRKDLKISRVANQNYANYGLNFGDSDLVITGNAGTCKQKYYESKILDTDKFTIKEMEVFTFKVE</sequence>
<evidence type="ECO:0000313" key="3">
    <source>
        <dbReference type="EMBL" id="CAG8489499.1"/>
    </source>
</evidence>
<feature type="region of interest" description="Disordered" evidence="1">
    <location>
        <begin position="1"/>
        <end position="21"/>
    </location>
</feature>
<dbReference type="EMBL" id="CAJVPP010000516">
    <property type="protein sequence ID" value="CAG8489499.1"/>
    <property type="molecule type" value="Genomic_DNA"/>
</dbReference>
<dbReference type="PROSITE" id="PS51886">
    <property type="entry name" value="TLDC"/>
    <property type="match status" value="1"/>
</dbReference>
<organism evidence="3 4">
    <name type="scientific">Funneliformis mosseae</name>
    <name type="common">Endomycorrhizal fungus</name>
    <name type="synonym">Glomus mosseae</name>
    <dbReference type="NCBI Taxonomy" id="27381"/>
    <lineage>
        <taxon>Eukaryota</taxon>
        <taxon>Fungi</taxon>
        <taxon>Fungi incertae sedis</taxon>
        <taxon>Mucoromycota</taxon>
        <taxon>Glomeromycotina</taxon>
        <taxon>Glomeromycetes</taxon>
        <taxon>Glomerales</taxon>
        <taxon>Glomeraceae</taxon>
        <taxon>Funneliformis</taxon>
    </lineage>
</organism>
<proteinExistence type="predicted"/>
<keyword evidence="4" id="KW-1185">Reference proteome</keyword>